<dbReference type="AlphaFoldDB" id="A0A4D6U7S5"/>
<sequence length="39" mass="4756">MGYFFYGLFFYLSLLLVILIRVLLFSYKRVLVEIKNLLH</sequence>
<reference evidence="2" key="1">
    <citation type="journal article" date="2019" name="Front. Microbiol.">
        <title>O-Antigen Gene Clusters of Plesiomonas shigelloides Serogroups and Its Application in Development of a Molecular Serotyping Scheme.</title>
        <authorList>
            <person name="Xi D."/>
            <person name="Wang X."/>
            <person name="Ning K."/>
            <person name="Liu Q."/>
            <person name="Jing F."/>
            <person name="Guo X."/>
            <person name="Cao B."/>
        </authorList>
    </citation>
    <scope>NUCLEOTIDE SEQUENCE</scope>
    <source>
        <strain evidence="2">O66H3</strain>
    </source>
</reference>
<accession>A0A4D6U7S5</accession>
<evidence type="ECO:0000313" key="2">
    <source>
        <dbReference type="EMBL" id="QCH03286.1"/>
    </source>
</evidence>
<gene>
    <name evidence="2" type="primary">orf14</name>
</gene>
<evidence type="ECO:0000256" key="1">
    <source>
        <dbReference type="SAM" id="Phobius"/>
    </source>
</evidence>
<protein>
    <submittedName>
        <fullName evidence="2">Uncharacterized protein</fullName>
    </submittedName>
</protein>
<proteinExistence type="predicted"/>
<keyword evidence="1" id="KW-0472">Membrane</keyword>
<dbReference type="EMBL" id="MK551188">
    <property type="protein sequence ID" value="QCH03286.1"/>
    <property type="molecule type" value="Genomic_DNA"/>
</dbReference>
<keyword evidence="1" id="KW-1133">Transmembrane helix</keyword>
<name>A0A4D6U7S5_PLESH</name>
<organism evidence="2">
    <name type="scientific">Plesiomonas shigelloides</name>
    <name type="common">Aeromonas shigelloides</name>
    <dbReference type="NCBI Taxonomy" id="703"/>
    <lineage>
        <taxon>Bacteria</taxon>
        <taxon>Pseudomonadati</taxon>
        <taxon>Pseudomonadota</taxon>
        <taxon>Gammaproteobacteria</taxon>
        <taxon>Enterobacterales</taxon>
        <taxon>Enterobacteriaceae</taxon>
        <taxon>Plesiomonas</taxon>
    </lineage>
</organism>
<feature type="transmembrane region" description="Helical" evidence="1">
    <location>
        <begin position="6"/>
        <end position="27"/>
    </location>
</feature>
<keyword evidence="1" id="KW-0812">Transmembrane</keyword>